<accession>A0AAU9X8T2</accession>
<evidence type="ECO:0000313" key="3">
    <source>
        <dbReference type="EMBL" id="CAH3140672.1"/>
    </source>
</evidence>
<evidence type="ECO:0000256" key="1">
    <source>
        <dbReference type="PROSITE-ProRule" id="PRU00076"/>
    </source>
</evidence>
<dbReference type="EMBL" id="CALNXJ010000034">
    <property type="protein sequence ID" value="CAH3140672.1"/>
    <property type="molecule type" value="Genomic_DNA"/>
</dbReference>
<feature type="domain" description="EGF-like" evidence="2">
    <location>
        <begin position="433"/>
        <end position="471"/>
    </location>
</feature>
<dbReference type="Gene3D" id="2.10.25.10">
    <property type="entry name" value="Laminin"/>
    <property type="match status" value="1"/>
</dbReference>
<name>A0AAU9X8T2_9CNID</name>
<comment type="caution">
    <text evidence="3">The sequence shown here is derived from an EMBL/GenBank/DDBJ whole genome shotgun (WGS) entry which is preliminary data.</text>
</comment>
<organism evidence="3 4">
    <name type="scientific">Pocillopora meandrina</name>
    <dbReference type="NCBI Taxonomy" id="46732"/>
    <lineage>
        <taxon>Eukaryota</taxon>
        <taxon>Metazoa</taxon>
        <taxon>Cnidaria</taxon>
        <taxon>Anthozoa</taxon>
        <taxon>Hexacorallia</taxon>
        <taxon>Scleractinia</taxon>
        <taxon>Astrocoeniina</taxon>
        <taxon>Pocilloporidae</taxon>
        <taxon>Pocillopora</taxon>
    </lineage>
</organism>
<dbReference type="PROSITE" id="PS00022">
    <property type="entry name" value="EGF_1"/>
    <property type="match status" value="2"/>
</dbReference>
<keyword evidence="1" id="KW-0245">EGF-like domain</keyword>
<keyword evidence="1" id="KW-1015">Disulfide bond</keyword>
<dbReference type="PROSITE" id="PS01186">
    <property type="entry name" value="EGF_2"/>
    <property type="match status" value="2"/>
</dbReference>
<sequence>MRIGSHTNFIVIHMEATSLYSLIADGQYRAISLSRDKWKSLIGADASLQLNCNKEGFNSQGYPMHSKARISSTCLANYKEDTYHCLCEDGFIGTYCEKGKQFFLQTTKKTPITASVKTALLEHIVKKVSIFFCKLWGAMVVVTRTLLNHGKKIVIQTKSNFFFFLPGAVSCKELHDANMLNGSQVVTLRFNSEPVSVLCQMGDFGCGAGPWTPIMKTDGNQNTFHFDSVYWNNSKSYNLPGGQTGFDGNETKLPTYWSTSFSKICLGMKVDQQLRFIVINHMAASLHSLIADGHYRATSLGRDSWKSLLGSQSSLQLNCNREGFNSDGAIVKTRIGIVSNEGSDGCDSCQCRRLRFASPFHNKALVGHVIKNLTLTLGLRSSCRGQCTLEDNCVSYNIGPPIKDQVSCQLSDSDHVQHPDDLVTREGFMYQSSENVCSSNPCLHNTTCLNGYTEKGYLCLCQFGYTGKKCKIANIDLTRYIFDEYLMSEGNRAYSLKLGPASLPVYCHMSSLGACGGAGWTLVMKIDGTKRTFHYDSNYWSDKNSFNLPGGKTGFDSQETKLPTYWNTPFSKICLGMKVDHQFNFTVINREAESLYSLIADGNYRNTSLARDTWKALIGSQASLQFCCDIEGFNSDGGNAKTRIGIVCNECCNAGCGSHDSRIGFGGAGGMDDSHTCGNLAYWTPDNGNKNIKAMGYIFIQ</sequence>
<dbReference type="FunFam" id="2.10.25.10:FF:000610">
    <property type="entry name" value="protein HEG homolog 1 isoform X1"/>
    <property type="match status" value="1"/>
</dbReference>
<evidence type="ECO:0000313" key="4">
    <source>
        <dbReference type="Proteomes" id="UP001159428"/>
    </source>
</evidence>
<feature type="disulfide bond" evidence="1">
    <location>
        <begin position="442"/>
        <end position="459"/>
    </location>
</feature>
<dbReference type="InterPro" id="IPR000742">
    <property type="entry name" value="EGF"/>
</dbReference>
<evidence type="ECO:0000259" key="2">
    <source>
        <dbReference type="PROSITE" id="PS50026"/>
    </source>
</evidence>
<dbReference type="Proteomes" id="UP001159428">
    <property type="component" value="Unassembled WGS sequence"/>
</dbReference>
<keyword evidence="4" id="KW-1185">Reference proteome</keyword>
<dbReference type="Pfam" id="PF00008">
    <property type="entry name" value="EGF"/>
    <property type="match status" value="1"/>
</dbReference>
<reference evidence="3 4" key="1">
    <citation type="submission" date="2022-05" db="EMBL/GenBank/DDBJ databases">
        <authorList>
            <consortium name="Genoscope - CEA"/>
            <person name="William W."/>
        </authorList>
    </citation>
    <scope>NUCLEOTIDE SEQUENCE [LARGE SCALE GENOMIC DNA]</scope>
</reference>
<protein>
    <recommendedName>
        <fullName evidence="2">EGF-like domain-containing protein</fullName>
    </recommendedName>
</protein>
<comment type="caution">
    <text evidence="1">Lacks conserved residue(s) required for the propagation of feature annotation.</text>
</comment>
<dbReference type="AlphaFoldDB" id="A0AAU9X8T2"/>
<dbReference type="CDD" id="cd00054">
    <property type="entry name" value="EGF_CA"/>
    <property type="match status" value="1"/>
</dbReference>
<proteinExistence type="predicted"/>
<dbReference type="PROSITE" id="PS50026">
    <property type="entry name" value="EGF_3"/>
    <property type="match status" value="1"/>
</dbReference>
<dbReference type="SMART" id="SM00181">
    <property type="entry name" value="EGF"/>
    <property type="match status" value="2"/>
</dbReference>
<gene>
    <name evidence="3" type="ORF">PMEA_00019358</name>
</gene>
<dbReference type="SUPFAM" id="SSF57196">
    <property type="entry name" value="EGF/Laminin"/>
    <property type="match status" value="1"/>
</dbReference>
<feature type="disulfide bond" evidence="1">
    <location>
        <begin position="461"/>
        <end position="470"/>
    </location>
</feature>